<name>A0A8R1TMU0_ONCVO</name>
<evidence type="ECO:0000313" key="1">
    <source>
        <dbReference type="EnsemblMetazoa" id="OVOC12451.1"/>
    </source>
</evidence>
<proteinExistence type="predicted"/>
<sequence>MLMNIISIDWDKWGEMALVLISSIDCVVDPSSNNQRVVYPLYLLPYALSSDGNYRTFVLLCCLEKSFYVQHPIFD</sequence>
<dbReference type="EMBL" id="CMVM020000472">
    <property type="status" value="NOT_ANNOTATED_CDS"/>
    <property type="molecule type" value="Genomic_DNA"/>
</dbReference>
<organism evidence="1 2">
    <name type="scientific">Onchocerca volvulus</name>
    <dbReference type="NCBI Taxonomy" id="6282"/>
    <lineage>
        <taxon>Eukaryota</taxon>
        <taxon>Metazoa</taxon>
        <taxon>Ecdysozoa</taxon>
        <taxon>Nematoda</taxon>
        <taxon>Chromadorea</taxon>
        <taxon>Rhabditida</taxon>
        <taxon>Spirurina</taxon>
        <taxon>Spiruromorpha</taxon>
        <taxon>Filarioidea</taxon>
        <taxon>Onchocercidae</taxon>
        <taxon>Onchocerca</taxon>
    </lineage>
</organism>
<evidence type="ECO:0000313" key="2">
    <source>
        <dbReference type="Proteomes" id="UP000024404"/>
    </source>
</evidence>
<dbReference type="EnsemblMetazoa" id="OVOC12451.1">
    <property type="protein sequence ID" value="OVOC12451.1"/>
    <property type="gene ID" value="WBGene00249260"/>
</dbReference>
<protein>
    <submittedName>
        <fullName evidence="1">Uncharacterized protein</fullName>
    </submittedName>
</protein>
<reference evidence="2" key="1">
    <citation type="submission" date="2013-10" db="EMBL/GenBank/DDBJ databases">
        <title>Genome sequencing of Onchocerca volvulus.</title>
        <authorList>
            <person name="Cotton J."/>
            <person name="Tsai J."/>
            <person name="Stanley E."/>
            <person name="Tracey A."/>
            <person name="Holroyd N."/>
            <person name="Lustigman S."/>
            <person name="Berriman M."/>
        </authorList>
    </citation>
    <scope>NUCLEOTIDE SEQUENCE</scope>
</reference>
<dbReference type="AlphaFoldDB" id="A0A8R1TMU0"/>
<reference evidence="1" key="2">
    <citation type="submission" date="2022-06" db="UniProtKB">
        <authorList>
            <consortium name="EnsemblMetazoa"/>
        </authorList>
    </citation>
    <scope>IDENTIFICATION</scope>
</reference>
<accession>A0A8R1TMU0</accession>
<dbReference type="Proteomes" id="UP000024404">
    <property type="component" value="Unassembled WGS sequence"/>
</dbReference>
<keyword evidence="2" id="KW-1185">Reference proteome</keyword>